<name>B6JEE0_AFIC5</name>
<keyword evidence="2" id="KW-1185">Reference proteome</keyword>
<evidence type="ECO:0000313" key="2">
    <source>
        <dbReference type="Proteomes" id="UP000007730"/>
    </source>
</evidence>
<evidence type="ECO:0000313" key="1">
    <source>
        <dbReference type="EMBL" id="AEI07119.1"/>
    </source>
</evidence>
<dbReference type="EMBL" id="CP002826">
    <property type="protein sequence ID" value="AEI07119.1"/>
    <property type="molecule type" value="Genomic_DNA"/>
</dbReference>
<proteinExistence type="predicted"/>
<dbReference type="Proteomes" id="UP000007730">
    <property type="component" value="Chromosome"/>
</dbReference>
<dbReference type="PATRIC" id="fig|504832.7.peg.2552"/>
<dbReference type="RefSeq" id="WP_012562734.1">
    <property type="nucleotide sequence ID" value="NC_011386.1"/>
</dbReference>
<dbReference type="KEGG" id="ocg:OCA5_c24230"/>
<gene>
    <name evidence="1" type="ordered locus">OCA5_c24230</name>
</gene>
<protein>
    <submittedName>
        <fullName evidence="1">Uncharacterized protein</fullName>
    </submittedName>
</protein>
<dbReference type="HOGENOM" id="CLU_122827_0_0_5"/>
<organism evidence="1 2">
    <name type="scientific">Afipia carboxidovorans (strain ATCC 49405 / DSM 1227 / KCTC 32145 / OM5)</name>
    <name type="common">Oligotropha carboxidovorans</name>
    <dbReference type="NCBI Taxonomy" id="504832"/>
    <lineage>
        <taxon>Bacteria</taxon>
        <taxon>Pseudomonadati</taxon>
        <taxon>Pseudomonadota</taxon>
        <taxon>Alphaproteobacteria</taxon>
        <taxon>Hyphomicrobiales</taxon>
        <taxon>Nitrobacteraceae</taxon>
        <taxon>Afipia</taxon>
    </lineage>
</organism>
<dbReference type="KEGG" id="oca:OCAR_5574"/>
<sequence length="177" mass="19466">MEIRVDVRDDVLKRFGNKLAALGDGQAAVVMSRALNHEGDKGRTQVKRVLVKQTGIKYGLIHKAMRTVYSTPATLTYTLVARGDETNIALFGARQGKRGVSAAPWGRRHVFKSTFIVGRYGGKVYKRIGPARFPLKQVFGPNIARELLKGETVATFKAGSSSIADRVAHELSRVIEE</sequence>
<dbReference type="eggNOG" id="ENOG5032VGB">
    <property type="taxonomic scope" value="Bacteria"/>
</dbReference>
<accession>B6JEE0</accession>
<reference evidence="1 2" key="1">
    <citation type="journal article" date="2011" name="J. Bacteriol.">
        <title>Complete genome sequences of the chemolithoautotrophic Oligotropha carboxidovorans strains OM4 and OM5.</title>
        <authorList>
            <person name="Volland S."/>
            <person name="Rachinger M."/>
            <person name="Strittmatter A."/>
            <person name="Daniel R."/>
            <person name="Gottschalk G."/>
            <person name="Meyer O."/>
        </authorList>
    </citation>
    <scope>NUCLEOTIDE SEQUENCE [LARGE SCALE GENOMIC DNA]</scope>
    <source>
        <strain evidence="2">ATCC 49405 / DSM 1227 / KCTC 32145 / OM5</strain>
    </source>
</reference>
<dbReference type="OrthoDB" id="7840472at2"/>
<dbReference type="AlphaFoldDB" id="B6JEE0"/>